<dbReference type="RefSeq" id="XP_009771179.1">
    <property type="nucleotide sequence ID" value="XM_009772877.1"/>
</dbReference>
<keyword evidence="1" id="KW-0812">Transmembrane</keyword>
<keyword evidence="1" id="KW-0472">Membrane</keyword>
<protein>
    <submittedName>
        <fullName evidence="3">Uncharacterized protein LOC104221751</fullName>
    </submittedName>
</protein>
<evidence type="ECO:0000313" key="3">
    <source>
        <dbReference type="RefSeq" id="XP_009771179.1"/>
    </source>
</evidence>
<evidence type="ECO:0000313" key="2">
    <source>
        <dbReference type="Proteomes" id="UP000189701"/>
    </source>
</evidence>
<dbReference type="AlphaFoldDB" id="A0A1U7W945"/>
<reference evidence="3" key="2">
    <citation type="submission" date="2025-08" db="UniProtKB">
        <authorList>
            <consortium name="RefSeq"/>
        </authorList>
    </citation>
    <scope>IDENTIFICATION</scope>
    <source>
        <tissue evidence="3">Leaf</tissue>
    </source>
</reference>
<evidence type="ECO:0000256" key="1">
    <source>
        <dbReference type="SAM" id="Phobius"/>
    </source>
</evidence>
<reference evidence="2" key="1">
    <citation type="journal article" date="2013" name="Genome Biol.">
        <title>Reference genomes and transcriptomes of Nicotiana sylvestris and Nicotiana tomentosiformis.</title>
        <authorList>
            <person name="Sierro N."/>
            <person name="Battey J.N."/>
            <person name="Ouadi S."/>
            <person name="Bovet L."/>
            <person name="Goepfert S."/>
            <person name="Bakaher N."/>
            <person name="Peitsch M.C."/>
            <person name="Ivanov N.V."/>
        </authorList>
    </citation>
    <scope>NUCLEOTIDE SEQUENCE [LARGE SCALE GENOMIC DNA]</scope>
</reference>
<sequence>MSPKPFHLRPSIYSTTSINYVYRASHFHVVISTVHFSGHLCFIQILLISSLFRISYSDLSRSFSDLSFDYGFDLFLWYARSSRSTRGTMFLLFDLRPRCRWRSKDSIFKSAGSHALGRGSRKICFLMKNNICFFGFTVIPLFAAMLFGWLHALTVEKWTSAALRMIAIT</sequence>
<organism evidence="2 3">
    <name type="scientific">Nicotiana sylvestris</name>
    <name type="common">Wood tobacco</name>
    <name type="synonym">South American tobacco</name>
    <dbReference type="NCBI Taxonomy" id="4096"/>
    <lineage>
        <taxon>Eukaryota</taxon>
        <taxon>Viridiplantae</taxon>
        <taxon>Streptophyta</taxon>
        <taxon>Embryophyta</taxon>
        <taxon>Tracheophyta</taxon>
        <taxon>Spermatophyta</taxon>
        <taxon>Magnoliopsida</taxon>
        <taxon>eudicotyledons</taxon>
        <taxon>Gunneridae</taxon>
        <taxon>Pentapetalae</taxon>
        <taxon>asterids</taxon>
        <taxon>lamiids</taxon>
        <taxon>Solanales</taxon>
        <taxon>Solanaceae</taxon>
        <taxon>Nicotianoideae</taxon>
        <taxon>Nicotianeae</taxon>
        <taxon>Nicotiana</taxon>
    </lineage>
</organism>
<name>A0A1U7W945_NICSY</name>
<dbReference type="Proteomes" id="UP000189701">
    <property type="component" value="Unplaced"/>
</dbReference>
<keyword evidence="1" id="KW-1133">Transmembrane helix</keyword>
<feature type="transmembrane region" description="Helical" evidence="1">
    <location>
        <begin position="131"/>
        <end position="150"/>
    </location>
</feature>
<feature type="transmembrane region" description="Helical" evidence="1">
    <location>
        <begin position="29"/>
        <end position="52"/>
    </location>
</feature>
<accession>A0A1U7W945</accession>
<gene>
    <name evidence="3" type="primary">LOC104221751</name>
</gene>
<keyword evidence="2" id="KW-1185">Reference proteome</keyword>
<proteinExistence type="predicted"/>